<dbReference type="OrthoDB" id="9790390at2"/>
<evidence type="ECO:0000256" key="2">
    <source>
        <dbReference type="ARBA" id="ARBA00022448"/>
    </source>
</evidence>
<dbReference type="PROSITE" id="PS00194">
    <property type="entry name" value="THIOREDOXIN_1"/>
    <property type="match status" value="1"/>
</dbReference>
<evidence type="ECO:0000256" key="6">
    <source>
        <dbReference type="NCBIfam" id="TIGR01068"/>
    </source>
</evidence>
<dbReference type="InterPro" id="IPR036249">
    <property type="entry name" value="Thioredoxin-like_sf"/>
</dbReference>
<dbReference type="GO" id="GO:0005829">
    <property type="term" value="C:cytosol"/>
    <property type="evidence" value="ECO:0007669"/>
    <property type="project" value="TreeGrafter"/>
</dbReference>
<dbReference type="GO" id="GO:0045454">
    <property type="term" value="P:cell redox homeostasis"/>
    <property type="evidence" value="ECO:0007669"/>
    <property type="project" value="TreeGrafter"/>
</dbReference>
<dbReference type="Gene3D" id="3.40.30.10">
    <property type="entry name" value="Glutaredoxin"/>
    <property type="match status" value="1"/>
</dbReference>
<keyword evidence="4" id="KW-1015">Disulfide bond</keyword>
<dbReference type="RefSeq" id="WP_143720732.1">
    <property type="nucleotide sequence ID" value="NZ_VKDB01000009.1"/>
</dbReference>
<proteinExistence type="inferred from homology"/>
<accession>A0A553UZB3</accession>
<dbReference type="GO" id="GO:0015035">
    <property type="term" value="F:protein-disulfide reductase activity"/>
    <property type="evidence" value="ECO:0007669"/>
    <property type="project" value="UniProtKB-UniRule"/>
</dbReference>
<evidence type="ECO:0000259" key="7">
    <source>
        <dbReference type="PROSITE" id="PS51352"/>
    </source>
</evidence>
<dbReference type="InterPro" id="IPR017937">
    <property type="entry name" value="Thioredoxin_CS"/>
</dbReference>
<dbReference type="PANTHER" id="PTHR45663">
    <property type="entry name" value="GEO12009P1"/>
    <property type="match status" value="1"/>
</dbReference>
<dbReference type="PROSITE" id="PS51352">
    <property type="entry name" value="THIOREDOXIN_2"/>
    <property type="match status" value="1"/>
</dbReference>
<gene>
    <name evidence="8" type="primary">trxA</name>
    <name evidence="8" type="ORF">FNU79_10125</name>
</gene>
<dbReference type="FunFam" id="3.40.30.10:FF:000001">
    <property type="entry name" value="Thioredoxin"/>
    <property type="match status" value="1"/>
</dbReference>
<dbReference type="SUPFAM" id="SSF52833">
    <property type="entry name" value="Thioredoxin-like"/>
    <property type="match status" value="1"/>
</dbReference>
<dbReference type="PRINTS" id="PR00421">
    <property type="entry name" value="THIOREDOXIN"/>
</dbReference>
<dbReference type="CDD" id="cd02947">
    <property type="entry name" value="TRX_family"/>
    <property type="match status" value="1"/>
</dbReference>
<dbReference type="PANTHER" id="PTHR45663:SF11">
    <property type="entry name" value="GEO12009P1"/>
    <property type="match status" value="1"/>
</dbReference>
<dbReference type="EMBL" id="VKDB01000009">
    <property type="protein sequence ID" value="TSA85538.1"/>
    <property type="molecule type" value="Genomic_DNA"/>
</dbReference>
<dbReference type="Pfam" id="PF00085">
    <property type="entry name" value="Thioredoxin"/>
    <property type="match status" value="1"/>
</dbReference>
<keyword evidence="3" id="KW-0249">Electron transport</keyword>
<keyword evidence="2" id="KW-0813">Transport</keyword>
<dbReference type="InterPro" id="IPR005746">
    <property type="entry name" value="Thioredoxin"/>
</dbReference>
<evidence type="ECO:0000256" key="1">
    <source>
        <dbReference type="ARBA" id="ARBA00008987"/>
    </source>
</evidence>
<keyword evidence="9" id="KW-1185">Reference proteome</keyword>
<protein>
    <recommendedName>
        <fullName evidence="6">Thioredoxin</fullName>
    </recommendedName>
</protein>
<evidence type="ECO:0000313" key="9">
    <source>
        <dbReference type="Proteomes" id="UP000316092"/>
    </source>
</evidence>
<comment type="similarity">
    <text evidence="1">Belongs to the thioredoxin family.</text>
</comment>
<evidence type="ECO:0000313" key="8">
    <source>
        <dbReference type="EMBL" id="TSA85538.1"/>
    </source>
</evidence>
<organism evidence="8 9">
    <name type="scientific">Deinococcus detaillensis</name>
    <dbReference type="NCBI Taxonomy" id="2592048"/>
    <lineage>
        <taxon>Bacteria</taxon>
        <taxon>Thermotogati</taxon>
        <taxon>Deinococcota</taxon>
        <taxon>Deinococci</taxon>
        <taxon>Deinococcales</taxon>
        <taxon>Deinococcaceae</taxon>
        <taxon>Deinococcus</taxon>
    </lineage>
</organism>
<comment type="caution">
    <text evidence="8">The sequence shown here is derived from an EMBL/GenBank/DDBJ whole genome shotgun (WGS) entry which is preliminary data.</text>
</comment>
<sequence length="139" mass="15316">MNDVLLCTVCHSKNRVRQVPDGQVPVCARCQAVLPWLHNGTDASFSSDIQASVPVLVDFWAPWCGPCRVMGPILEEIARERAGKVRVVKVNVDENPQSAAIFNVRSIPTLLLFHEGKQVDSMVGVIQKPVLLQRLVAYG</sequence>
<keyword evidence="5" id="KW-0676">Redox-active center</keyword>
<evidence type="ECO:0000256" key="5">
    <source>
        <dbReference type="ARBA" id="ARBA00023284"/>
    </source>
</evidence>
<feature type="domain" description="Thioredoxin" evidence="7">
    <location>
        <begin position="22"/>
        <end position="139"/>
    </location>
</feature>
<dbReference type="Proteomes" id="UP000316092">
    <property type="component" value="Unassembled WGS sequence"/>
</dbReference>
<reference evidence="8 9" key="1">
    <citation type="submission" date="2019-07" db="EMBL/GenBank/DDBJ databases">
        <title>Deinococcus detaillus sp. nov., isolated from humus soil in Antarctica.</title>
        <authorList>
            <person name="Zhang K."/>
        </authorList>
    </citation>
    <scope>NUCLEOTIDE SEQUENCE [LARGE SCALE GENOMIC DNA]</scope>
    <source>
        <strain evidence="8 9">H1</strain>
    </source>
</reference>
<evidence type="ECO:0000256" key="3">
    <source>
        <dbReference type="ARBA" id="ARBA00022982"/>
    </source>
</evidence>
<evidence type="ECO:0000256" key="4">
    <source>
        <dbReference type="ARBA" id="ARBA00023157"/>
    </source>
</evidence>
<dbReference type="AlphaFoldDB" id="A0A553UZB3"/>
<dbReference type="NCBIfam" id="TIGR01068">
    <property type="entry name" value="thioredoxin"/>
    <property type="match status" value="1"/>
</dbReference>
<dbReference type="InterPro" id="IPR013766">
    <property type="entry name" value="Thioredoxin_domain"/>
</dbReference>
<name>A0A553UZB3_9DEIO</name>